<gene>
    <name evidence="2" type="ORF">FTJAE_1441</name>
</gene>
<feature type="compositionally biased region" description="Polar residues" evidence="1">
    <location>
        <begin position="147"/>
        <end position="157"/>
    </location>
</feature>
<dbReference type="GeneID" id="59299801"/>
<protein>
    <submittedName>
        <fullName evidence="2">Uncharacterized protein</fullName>
    </submittedName>
</protein>
<name>A0A8H5W412_9HYPO</name>
<dbReference type="AlphaFoldDB" id="A0A8H5W412"/>
<evidence type="ECO:0000313" key="3">
    <source>
        <dbReference type="Proteomes" id="UP000530670"/>
    </source>
</evidence>
<proteinExistence type="predicted"/>
<organism evidence="2 3">
    <name type="scientific">Fusarium tjaetaba</name>
    <dbReference type="NCBI Taxonomy" id="1567544"/>
    <lineage>
        <taxon>Eukaryota</taxon>
        <taxon>Fungi</taxon>
        <taxon>Dikarya</taxon>
        <taxon>Ascomycota</taxon>
        <taxon>Pezizomycotina</taxon>
        <taxon>Sordariomycetes</taxon>
        <taxon>Hypocreomycetidae</taxon>
        <taxon>Hypocreales</taxon>
        <taxon>Nectriaceae</taxon>
        <taxon>Fusarium</taxon>
        <taxon>Fusarium fujikuroi species complex</taxon>
    </lineage>
</organism>
<accession>A0A8H5W412</accession>
<feature type="region of interest" description="Disordered" evidence="1">
    <location>
        <begin position="134"/>
        <end position="157"/>
    </location>
</feature>
<feature type="compositionally biased region" description="Polar residues" evidence="1">
    <location>
        <begin position="1"/>
        <end position="17"/>
    </location>
</feature>
<reference evidence="2 3" key="1">
    <citation type="submission" date="2020-05" db="EMBL/GenBank/DDBJ databases">
        <title>Identification and distribution of gene clusters putatively required for synthesis of sphingolipid metabolism inhibitors in phylogenetically diverse species of the filamentous fungus Fusarium.</title>
        <authorList>
            <person name="Kim H.-S."/>
            <person name="Busman M."/>
            <person name="Brown D.W."/>
            <person name="Divon H."/>
            <person name="Uhlig S."/>
            <person name="Proctor R.H."/>
        </authorList>
    </citation>
    <scope>NUCLEOTIDE SEQUENCE [LARGE SCALE GENOMIC DNA]</scope>
    <source>
        <strain evidence="2 3">NRRL 66243</strain>
    </source>
</reference>
<keyword evidence="3" id="KW-1185">Reference proteome</keyword>
<feature type="region of interest" description="Disordered" evidence="1">
    <location>
        <begin position="1"/>
        <end position="68"/>
    </location>
</feature>
<dbReference type="Proteomes" id="UP000530670">
    <property type="component" value="Unassembled WGS sequence"/>
</dbReference>
<sequence length="586" mass="63490">MAPNNTNSGETPVSEGSESYKAGAARRDGKRGQTSSTNNLVRKKVHQDEEPDLPLFNRGSGGAQRLSEGREVLGSLSSNVPTYGAHHWSAGRGVARQSADCNAQHLSAGSLGEQGHEHLPAGSVSVRHEHLPAGSVSANRLPAGRQNDGNLSADSVSMMTPLPSNVWGENEIDEFPDSDLDGLLEADIEKLVGPALSRAPVVEDDGPEARANEVDEFSDLDVEDLTEVDFQQLESQPLGHAPVADEDDGQKAGENVVEKFLNSDLGSLSETDIQRLLDQAVPKSAKALDGGDSEAPVMGVGESNLGVESIDTDSLIMDKDRIDMYVEDVEEGGLEFLLDEIFTQQGNPTAAAFARDETEWSSARSPFTFHAWSWFRNAEAGRLTDIVFNFVFPAVRQILSADSLDMVLLLSLPEPRLDDLVDSCNNPGVYVFVCHARRGVHPQSGSREAIDNNTVASYAGQSIAKPREDGYQGMSLRFDQHRREMRRSIPELEDNAQRVSATVPRLYRTVVENKLEVNPRVVATLPRDGHMADRAMLIETVIIYPETAPFSGAVHTSAYGIEQSSACSSGLQIQRPGLSTVQLVRA</sequence>
<comment type="caution">
    <text evidence="2">The sequence shown here is derived from an EMBL/GenBank/DDBJ whole genome shotgun (WGS) entry which is preliminary data.</text>
</comment>
<evidence type="ECO:0000313" key="2">
    <source>
        <dbReference type="EMBL" id="KAF5648227.1"/>
    </source>
</evidence>
<dbReference type="OrthoDB" id="5100880at2759"/>
<evidence type="ECO:0000256" key="1">
    <source>
        <dbReference type="SAM" id="MobiDB-lite"/>
    </source>
</evidence>
<dbReference type="EMBL" id="JAAQRI010000026">
    <property type="protein sequence ID" value="KAF5648227.1"/>
    <property type="molecule type" value="Genomic_DNA"/>
</dbReference>
<dbReference type="RefSeq" id="XP_037211526.1">
    <property type="nucleotide sequence ID" value="XM_037347531.1"/>
</dbReference>